<keyword evidence="5" id="KW-0175">Coiled coil</keyword>
<dbReference type="InterPro" id="IPR011990">
    <property type="entry name" value="TPR-like_helical_dom_sf"/>
</dbReference>
<dbReference type="PANTHER" id="PTHR12792:SF0">
    <property type="entry name" value="SEPARIN"/>
    <property type="match status" value="1"/>
</dbReference>
<dbReference type="GO" id="GO:0005634">
    <property type="term" value="C:nucleus"/>
    <property type="evidence" value="ECO:0007669"/>
    <property type="project" value="InterPro"/>
</dbReference>
<feature type="compositionally biased region" description="Basic and acidic residues" evidence="6">
    <location>
        <begin position="1805"/>
        <end position="1814"/>
    </location>
</feature>
<evidence type="ECO:0000313" key="8">
    <source>
        <dbReference type="Proteomes" id="UP000749559"/>
    </source>
</evidence>
<feature type="region of interest" description="Disordered" evidence="6">
    <location>
        <begin position="1745"/>
        <end position="1851"/>
    </location>
</feature>
<feature type="compositionally biased region" description="Basic residues" evidence="6">
    <location>
        <begin position="1518"/>
        <end position="1530"/>
    </location>
</feature>
<dbReference type="InterPro" id="IPR030397">
    <property type="entry name" value="SEPARIN_core_dom"/>
</dbReference>
<dbReference type="GO" id="GO:0005813">
    <property type="term" value="C:centrosome"/>
    <property type="evidence" value="ECO:0007669"/>
    <property type="project" value="TreeGrafter"/>
</dbReference>
<dbReference type="PANTHER" id="PTHR12792">
    <property type="entry name" value="EXTRA SPINDLE POLES 1-RELATED"/>
    <property type="match status" value="1"/>
</dbReference>
<evidence type="ECO:0000256" key="4">
    <source>
        <dbReference type="ARBA" id="ARBA00022829"/>
    </source>
</evidence>
<dbReference type="OrthoDB" id="10255632at2759"/>
<evidence type="ECO:0000313" key="7">
    <source>
        <dbReference type="EMBL" id="CAH1774040.1"/>
    </source>
</evidence>
<sequence length="2378" mass="267933">MTSSSSAVILENVRNGKFQNIDKEVQAYIEPTMNEHASQKIQKTIGFFCIQFLHSSVGHLNTAKDGFSSLLVAIHIAYSCIKNNNEHIPVKDPVMLHKVLFHIIKNLKEQNLIEEVKRVADYLLHEVDCLDGETKKQVDVICNNSYIILWNSAIQQEEIQKTDTDKDNRDPVLMLQLRTKALKFWMLSHNSNDDTLIEKAKVAVQRFDKTLQEKYPNNQNLPPEVLTAHKEFIDGVCQLTTSLSENYGETDKVSGILGEFFIFNLTLRFVARQPPFKKNIQDKLNGVSSKVDCDVKLNEGCVKLIDFSSKFPTLLSTGDIAHPDIVNDINDYNAYFKTLISGAQTIPHQLNMIVDSYKIFYNHLETHINKKQTVSPGMTDLLDSMLVTFGMLYEKLQNQKLSSDDCNAQVDERRTQQIYSHVVRQIDALELRFQLASLQYTTKDASTLYNLCSTLLEAHCLLIDNNKQRHPTLAKEYCNLASAINQFGRMVHSKDPCPENIKFCLLALQYYKKWVYAEPNEVQTRITKVGLWGRYEAVVDAYRRSGCYGDAVTTFLEGVEADSRQIHEIAESWAKIKRDSSKSEKFSHLISKTLLDVLEEGNIKVAHDSCTVLEQDFNAMKKYCPKRYESQYAVVASLLKICTDKQKKAHVLTELAGLLWSAGGKTKEWGIDRTAIECCEEAVGLLEGLYKKVKSPQPQLCDDLAKSLYWLYLTKSHQMKQEIVDVKPAKQSHASDPINDDALDNPEMSSLSGDFFTISEEHLVMAPLNRALDIWEICITKKGCTKENFRNIQQTIASLKAMADIYKLTNKPTHELRTLCLLKKASLLGKSWQKYADCLASLVLLCCSQGRLQTALTNMELAKTVLEDHPEVQCYQIWLAEAEYYMLTDKIEEGYQVLQNTVKHKETNMPEKTKERYLLDGAIQRLLSRYATLTPHKLNVSPKIGDNALDFAFEAVRSNSAVVNFVVKGISSQQPDMSFTQAENSSSQWHVVCELLASLQHLVHIYITLGLPKEALFFSKEALKYAKAFNIPRRIAEIKLLSARVLYLSDKFTDSNADLNVVKYVLGSQINKSNKKLKNNKNIKQQLKKELDDICSEDEDFIQSKKLNEEEGPWMKNKNLVASPKLLNKTKVLPDYAEHTTKCTCELCSDIGLHHLTLQSLICNVETLFLQDVETKEPLAMAFQFYNIIKTRDQELPKILSIDCSTSNKTDKFEVNSIDYTPELISLHNIAAKISLEELDYDAVHVHTKKGLELLNTVDNPERVEIANNLEAELMYTNALVDLQKVLCETDFENLEEHIESVYLGEKQSIQEQLVADFEKINLDWKQNQNDQCANKIKEGDGKTLGDRNVKSLDVQPCAVSSFKTPARKIPSRSTIRKPRVMELKEELGIDSPIPFETPQASLEIPNSVKSKKRGGRPKSGTTIKKNDVSFLTPTKNPFSTITASMKKPSIKIYHDEDEENNPRLAMKTPVAQNMTPKTPSCASSRKTMLDELLNSDSEDELLKTKKGAKGRGNAVKPKAKSTVRRGRKSTKQEDAENNTIVTQSTTKVQRNSRLLQTINADLTPTSSPVSKLFKPGALTPSKIPIFSTPEKSDNVYDFPYSAEKPKGKKKAVRATKTKKPIKLVETTDIVNRKDDKLKAAIAEFNDVDMHDFIIEDEPAIKRVKAVRAPRMTRSKAGRAEDNREILDGDIHVDLNESLCIPEEEITSPVASHQAQKEQSPNNHSFVEEVTTEQAQFVHIEHMRGDAPDNLQDDNLNPVSPLSLPPDQNLDDSTETLRADDDSDTENTKPRARKKRGPKAKKSTGKKEVERGANLEENGSCETPEKIPRGRNASKKNQKSAADKRKPNSTVINVPGMKELFTKIQGDPPSVLYNRVCHILALASLDQPSQAAYYLTEAMGVSFRHALLNNAGKRLKKLLKDNVGAVDGERKRVDSMWNHVQFNKTMEDHTNMVDTIPQDWSVCQVSVIELPNSTTRQMYATRFRKGAKPLIVHLHGFQTSQGQKLLDAFHEIIAESKSSLGLTDSIQWWSKRRGLDAQLKQLVLDMEKIWFGCWRGILKGQLCDKSTQNTVNDTLNTLVETLTQHGVIVDSNQQSMLEMLLDCETSYSVNQLQAILKHILGSSQSDECVHAVKAAMGAKWETNGKRQPVVLILDRLIQHLPWECMPCLSTTPVTRVPSLHFLSAHLAHQQSLEDNVFQRGVDPTDTFYVLDPEGNLANTKETLQEWFKKEKGWNGVIGKPPTADQFKEGLTQHDMLVYCGHGHGGKFLQADSLQQINCKAATFLMGCSSGKLVASGCFEAQGMVLSYFMAGAPSIVACLWDITDKDIDKFTEEFIKSWIAGKSGAKLLDFINPSRKICKLPHLIGSAPVVYGLPVQLK</sequence>
<dbReference type="Pfam" id="PF03568">
    <property type="entry name" value="Separin_C"/>
    <property type="match status" value="1"/>
</dbReference>
<organism evidence="7 8">
    <name type="scientific">Owenia fusiformis</name>
    <name type="common">Polychaete worm</name>
    <dbReference type="NCBI Taxonomy" id="6347"/>
    <lineage>
        <taxon>Eukaryota</taxon>
        <taxon>Metazoa</taxon>
        <taxon>Spiralia</taxon>
        <taxon>Lophotrochozoa</taxon>
        <taxon>Annelida</taxon>
        <taxon>Polychaeta</taxon>
        <taxon>Sedentaria</taxon>
        <taxon>Canalipalpata</taxon>
        <taxon>Sabellida</taxon>
        <taxon>Oweniida</taxon>
        <taxon>Oweniidae</taxon>
        <taxon>Owenia</taxon>
    </lineage>
</organism>
<dbReference type="GO" id="GO:0006508">
    <property type="term" value="P:proteolysis"/>
    <property type="evidence" value="ECO:0007669"/>
    <property type="project" value="InterPro"/>
</dbReference>
<gene>
    <name evidence="7" type="ORF">OFUS_LOCUS1562</name>
</gene>
<accession>A0A8J1XZN0</accession>
<reference evidence="7" key="1">
    <citation type="submission" date="2022-03" db="EMBL/GenBank/DDBJ databases">
        <authorList>
            <person name="Martin C."/>
        </authorList>
    </citation>
    <scope>NUCLEOTIDE SEQUENCE</scope>
</reference>
<keyword evidence="8" id="KW-1185">Reference proteome</keyword>
<dbReference type="GO" id="GO:0004197">
    <property type="term" value="F:cysteine-type endopeptidase activity"/>
    <property type="evidence" value="ECO:0007669"/>
    <property type="project" value="InterPro"/>
</dbReference>
<name>A0A8J1XZN0_OWEFU</name>
<dbReference type="EMBL" id="CAIIXF020000001">
    <property type="protein sequence ID" value="CAH1774040.1"/>
    <property type="molecule type" value="Genomic_DNA"/>
</dbReference>
<dbReference type="PROSITE" id="PS51700">
    <property type="entry name" value="SEPARIN"/>
    <property type="match status" value="1"/>
</dbReference>
<comment type="catalytic activity">
    <reaction evidence="1">
        <text>All bonds known to be hydrolyzed by this endopeptidase have arginine in P1 and an acidic residue in P4. P6 is often occupied by an acidic residue or by a hydroxy-amino-acid residue, the phosphorylation of which enhances cleavage.</text>
        <dbReference type="EC" id="3.4.22.49"/>
    </reaction>
</comment>
<dbReference type="GO" id="GO:0005737">
    <property type="term" value="C:cytoplasm"/>
    <property type="evidence" value="ECO:0007669"/>
    <property type="project" value="TreeGrafter"/>
</dbReference>
<dbReference type="Proteomes" id="UP000749559">
    <property type="component" value="Unassembled WGS sequence"/>
</dbReference>
<dbReference type="EC" id="3.4.22.49" evidence="2"/>
<evidence type="ECO:0000256" key="3">
    <source>
        <dbReference type="ARBA" id="ARBA00022801"/>
    </source>
</evidence>
<dbReference type="GO" id="GO:0051307">
    <property type="term" value="P:meiotic chromosome separation"/>
    <property type="evidence" value="ECO:0007669"/>
    <property type="project" value="TreeGrafter"/>
</dbReference>
<feature type="compositionally biased region" description="Low complexity" evidence="6">
    <location>
        <begin position="1755"/>
        <end position="1766"/>
    </location>
</feature>
<feature type="coiled-coil region" evidence="5">
    <location>
        <begin position="1070"/>
        <end position="1097"/>
    </location>
</feature>
<dbReference type="Gene3D" id="1.25.40.10">
    <property type="entry name" value="Tetratricopeptide repeat domain"/>
    <property type="match status" value="1"/>
</dbReference>
<keyword evidence="4" id="KW-0159">Chromosome partition</keyword>
<evidence type="ECO:0000256" key="2">
    <source>
        <dbReference type="ARBA" id="ARBA00012489"/>
    </source>
</evidence>
<dbReference type="InterPro" id="IPR005314">
    <property type="entry name" value="Peptidase_C50"/>
</dbReference>
<evidence type="ECO:0000256" key="1">
    <source>
        <dbReference type="ARBA" id="ARBA00000451"/>
    </source>
</evidence>
<feature type="region of interest" description="Disordered" evidence="6">
    <location>
        <begin position="1503"/>
        <end position="1538"/>
    </location>
</feature>
<evidence type="ECO:0000256" key="6">
    <source>
        <dbReference type="SAM" id="MobiDB-lite"/>
    </source>
</evidence>
<feature type="compositionally biased region" description="Basic residues" evidence="6">
    <location>
        <begin position="1790"/>
        <end position="1804"/>
    </location>
</feature>
<proteinExistence type="predicted"/>
<dbReference type="GO" id="GO:0072686">
    <property type="term" value="C:mitotic spindle"/>
    <property type="evidence" value="ECO:0007669"/>
    <property type="project" value="TreeGrafter"/>
</dbReference>
<feature type="region of interest" description="Disordered" evidence="6">
    <location>
        <begin position="1392"/>
        <end position="1429"/>
    </location>
</feature>
<comment type="caution">
    <text evidence="7">The sequence shown here is derived from an EMBL/GenBank/DDBJ whole genome shotgun (WGS) entry which is preliminary data.</text>
</comment>
<evidence type="ECO:0000256" key="5">
    <source>
        <dbReference type="SAM" id="Coils"/>
    </source>
</evidence>
<keyword evidence="3" id="KW-0378">Hydrolase</keyword>
<protein>
    <recommendedName>
        <fullName evidence="2">separase</fullName>
        <ecNumber evidence="2">3.4.22.49</ecNumber>
    </recommendedName>
</protein>